<evidence type="ECO:0000256" key="5">
    <source>
        <dbReference type="SAM" id="SignalP"/>
    </source>
</evidence>
<feature type="region of interest" description="Disordered" evidence="4">
    <location>
        <begin position="321"/>
        <end position="344"/>
    </location>
</feature>
<evidence type="ECO:0000256" key="3">
    <source>
        <dbReference type="PROSITE-ProRule" id="PRU00339"/>
    </source>
</evidence>
<dbReference type="Proteomes" id="UP000824024">
    <property type="component" value="Unassembled WGS sequence"/>
</dbReference>
<dbReference type="PANTHER" id="PTHR44858:SF1">
    <property type="entry name" value="UDP-N-ACETYLGLUCOSAMINE--PEPTIDE N-ACETYLGLUCOSAMINYLTRANSFERASE SPINDLY-RELATED"/>
    <property type="match status" value="1"/>
</dbReference>
<evidence type="ECO:0000313" key="6">
    <source>
        <dbReference type="EMBL" id="HIZ06867.1"/>
    </source>
</evidence>
<dbReference type="Gene3D" id="1.25.40.10">
    <property type="entry name" value="Tetratricopeptide repeat domain"/>
    <property type="match status" value="2"/>
</dbReference>
<protein>
    <submittedName>
        <fullName evidence="6">Tetratricopeptide repeat protein</fullName>
    </submittedName>
</protein>
<dbReference type="Pfam" id="PF13432">
    <property type="entry name" value="TPR_16"/>
    <property type="match status" value="2"/>
</dbReference>
<gene>
    <name evidence="6" type="ORF">IAA08_02890</name>
</gene>
<evidence type="ECO:0000313" key="7">
    <source>
        <dbReference type="Proteomes" id="UP000824024"/>
    </source>
</evidence>
<feature type="repeat" description="TPR" evidence="3">
    <location>
        <begin position="239"/>
        <end position="272"/>
    </location>
</feature>
<feature type="repeat" description="TPR" evidence="3">
    <location>
        <begin position="105"/>
        <end position="138"/>
    </location>
</feature>
<accession>A0A9D2IF86</accession>
<keyword evidence="2 3" id="KW-0802">TPR repeat</keyword>
<dbReference type="InterPro" id="IPR011990">
    <property type="entry name" value="TPR-like_helical_dom_sf"/>
</dbReference>
<reference evidence="6" key="2">
    <citation type="submission" date="2021-04" db="EMBL/GenBank/DDBJ databases">
        <authorList>
            <person name="Gilroy R."/>
        </authorList>
    </citation>
    <scope>NUCLEOTIDE SEQUENCE</scope>
    <source>
        <strain evidence="6">CHK192-9172</strain>
    </source>
</reference>
<organism evidence="6 7">
    <name type="scientific">Candidatus Eubacterium avistercoris</name>
    <dbReference type="NCBI Taxonomy" id="2838567"/>
    <lineage>
        <taxon>Bacteria</taxon>
        <taxon>Bacillati</taxon>
        <taxon>Bacillota</taxon>
        <taxon>Clostridia</taxon>
        <taxon>Eubacteriales</taxon>
        <taxon>Eubacteriaceae</taxon>
        <taxon>Eubacterium</taxon>
    </lineage>
</organism>
<keyword evidence="1" id="KW-0677">Repeat</keyword>
<evidence type="ECO:0000256" key="2">
    <source>
        <dbReference type="ARBA" id="ARBA00022803"/>
    </source>
</evidence>
<dbReference type="Pfam" id="PF13174">
    <property type="entry name" value="TPR_6"/>
    <property type="match status" value="1"/>
</dbReference>
<evidence type="ECO:0000256" key="1">
    <source>
        <dbReference type="ARBA" id="ARBA00022737"/>
    </source>
</evidence>
<feature type="chain" id="PRO_5039528209" evidence="5">
    <location>
        <begin position="24"/>
        <end position="344"/>
    </location>
</feature>
<keyword evidence="5" id="KW-0732">Signal</keyword>
<dbReference type="EMBL" id="DXCH01000079">
    <property type="protein sequence ID" value="HIZ06867.1"/>
    <property type="molecule type" value="Genomic_DNA"/>
</dbReference>
<dbReference type="AlphaFoldDB" id="A0A9D2IF86"/>
<reference evidence="6" key="1">
    <citation type="journal article" date="2021" name="PeerJ">
        <title>Extensive microbial diversity within the chicken gut microbiome revealed by metagenomics and culture.</title>
        <authorList>
            <person name="Gilroy R."/>
            <person name="Ravi A."/>
            <person name="Getino M."/>
            <person name="Pursley I."/>
            <person name="Horton D.L."/>
            <person name="Alikhan N.F."/>
            <person name="Baker D."/>
            <person name="Gharbi K."/>
            <person name="Hall N."/>
            <person name="Watson M."/>
            <person name="Adriaenssens E.M."/>
            <person name="Foster-Nyarko E."/>
            <person name="Jarju S."/>
            <person name="Secka A."/>
            <person name="Antonio M."/>
            <person name="Oren A."/>
            <person name="Chaudhuri R.R."/>
            <person name="La Ragione R."/>
            <person name="Hildebrand F."/>
            <person name="Pallen M.J."/>
        </authorList>
    </citation>
    <scope>NUCLEOTIDE SEQUENCE</scope>
    <source>
        <strain evidence="6">CHK192-9172</strain>
    </source>
</reference>
<proteinExistence type="predicted"/>
<feature type="signal peptide" evidence="5">
    <location>
        <begin position="1"/>
        <end position="23"/>
    </location>
</feature>
<dbReference type="PROSITE" id="PS50005">
    <property type="entry name" value="TPR"/>
    <property type="match status" value="3"/>
</dbReference>
<dbReference type="SMART" id="SM00028">
    <property type="entry name" value="TPR"/>
    <property type="match status" value="5"/>
</dbReference>
<feature type="repeat" description="TPR" evidence="3">
    <location>
        <begin position="32"/>
        <end position="65"/>
    </location>
</feature>
<dbReference type="PROSITE" id="PS51257">
    <property type="entry name" value="PROKAR_LIPOPROTEIN"/>
    <property type="match status" value="1"/>
</dbReference>
<sequence>MKKSFKYKYLAMAGALAAAAVLAGCGTDKEAQEAYRQLGIRQIQEGDYASAADTLQKALDESKGKIGPEETDICYYKALAQYKNGDTQGAIETYDSLLEYDDENAEAYFLRGSAFLQEGEGKKCISDYNNAVKYAEDDYQMYIEIYENLAAGGYEENGEKYLDRALEQKASDGEDYCMQGYIYCLKEDYEQAASLIGKAVEEGYDKALIYQSRLLRAQGDAKGADEAFDKYLNEHPDDREALNEAGTIEMNAGNYNSALKAFQQAAKADPEGKDQQLQRNLIYAYEYTGNFDTAYDLMGDYLQAYPNDEEAQREYEFLQTRVNAADGDSSGEDANAGGNGEGEN</sequence>
<dbReference type="InterPro" id="IPR050498">
    <property type="entry name" value="Ycf3"/>
</dbReference>
<dbReference type="PANTHER" id="PTHR44858">
    <property type="entry name" value="TETRATRICOPEPTIDE REPEAT PROTEIN 6"/>
    <property type="match status" value="1"/>
</dbReference>
<name>A0A9D2IF86_9FIRM</name>
<comment type="caution">
    <text evidence="6">The sequence shown here is derived from an EMBL/GenBank/DDBJ whole genome shotgun (WGS) entry which is preliminary data.</text>
</comment>
<dbReference type="SUPFAM" id="SSF48452">
    <property type="entry name" value="TPR-like"/>
    <property type="match status" value="1"/>
</dbReference>
<evidence type="ECO:0000256" key="4">
    <source>
        <dbReference type="SAM" id="MobiDB-lite"/>
    </source>
</evidence>
<dbReference type="InterPro" id="IPR019734">
    <property type="entry name" value="TPR_rpt"/>
</dbReference>